<organism evidence="1 2">
    <name type="scientific">Eilatimonas milleporae</name>
    <dbReference type="NCBI Taxonomy" id="911205"/>
    <lineage>
        <taxon>Bacteria</taxon>
        <taxon>Pseudomonadati</taxon>
        <taxon>Pseudomonadota</taxon>
        <taxon>Alphaproteobacteria</taxon>
        <taxon>Kordiimonadales</taxon>
        <taxon>Kordiimonadaceae</taxon>
        <taxon>Eilatimonas</taxon>
    </lineage>
</organism>
<dbReference type="GO" id="GO:0019441">
    <property type="term" value="P:L-tryptophan catabolic process to kynurenine"/>
    <property type="evidence" value="ECO:0007669"/>
    <property type="project" value="InterPro"/>
</dbReference>
<sequence>MTIFRRHRGPIRTTHGIRSLPPRIKACAAMLFVAAGVFGPAAQHAARAADTIVDLSHAYGPDTIYWPTAEKGFEHTELAYGETPGGYFYSAYALATAEHGGTHMDAPIHFFAERRTVDQIPVGDMVLPVRVIDVSARAAAEPAYRLTVADITAFEAAHGPVPAGSAVLMRTDWSKRWPDTKAYMGDDTPGDASNLIFPGFGAEAARLLVARGVKMIGVDTASIDHGPSTDFMVHRVVADANIPALENLTNLADLPPTGATLIALPMKITGGSGGPARVIALVPEQDGRD</sequence>
<dbReference type="InterPro" id="IPR037175">
    <property type="entry name" value="KFase_sf"/>
</dbReference>
<dbReference type="Gene3D" id="3.50.30.50">
    <property type="entry name" value="Putative cyclase"/>
    <property type="match status" value="1"/>
</dbReference>
<dbReference type="PANTHER" id="PTHR31118:SF12">
    <property type="entry name" value="CYCLASE-LIKE PROTEIN 2"/>
    <property type="match status" value="1"/>
</dbReference>
<dbReference type="InParanoid" id="A0A3M0CCC9"/>
<evidence type="ECO:0000313" key="1">
    <source>
        <dbReference type="EMBL" id="RMB04406.1"/>
    </source>
</evidence>
<reference evidence="1 2" key="1">
    <citation type="submission" date="2018-10" db="EMBL/GenBank/DDBJ databases">
        <title>Genomic Encyclopedia of Archaeal and Bacterial Type Strains, Phase II (KMG-II): from individual species to whole genera.</title>
        <authorList>
            <person name="Goeker M."/>
        </authorList>
    </citation>
    <scope>NUCLEOTIDE SEQUENCE [LARGE SCALE GENOMIC DNA]</scope>
    <source>
        <strain evidence="1 2">DSM 25217</strain>
    </source>
</reference>
<dbReference type="Pfam" id="PF04199">
    <property type="entry name" value="Cyclase"/>
    <property type="match status" value="1"/>
</dbReference>
<dbReference type="Proteomes" id="UP000271227">
    <property type="component" value="Unassembled WGS sequence"/>
</dbReference>
<accession>A0A3M0CCC9</accession>
<proteinExistence type="predicted"/>
<dbReference type="AlphaFoldDB" id="A0A3M0CCC9"/>
<dbReference type="PANTHER" id="PTHR31118">
    <property type="entry name" value="CYCLASE-LIKE PROTEIN 2"/>
    <property type="match status" value="1"/>
</dbReference>
<comment type="caution">
    <text evidence="1">The sequence shown here is derived from an EMBL/GenBank/DDBJ whole genome shotgun (WGS) entry which is preliminary data.</text>
</comment>
<dbReference type="SUPFAM" id="SSF102198">
    <property type="entry name" value="Putative cyclase"/>
    <property type="match status" value="1"/>
</dbReference>
<evidence type="ECO:0000313" key="2">
    <source>
        <dbReference type="Proteomes" id="UP000271227"/>
    </source>
</evidence>
<protein>
    <submittedName>
        <fullName evidence="1">Kynurenine formamidase</fullName>
    </submittedName>
</protein>
<keyword evidence="2" id="KW-1185">Reference proteome</keyword>
<dbReference type="InterPro" id="IPR007325">
    <property type="entry name" value="KFase/CYL"/>
</dbReference>
<dbReference type="RefSeq" id="WP_211332244.1">
    <property type="nucleotide sequence ID" value="NZ_REFR01000013.1"/>
</dbReference>
<dbReference type="GO" id="GO:0004061">
    <property type="term" value="F:arylformamidase activity"/>
    <property type="evidence" value="ECO:0007669"/>
    <property type="project" value="InterPro"/>
</dbReference>
<dbReference type="EMBL" id="REFR01000013">
    <property type="protein sequence ID" value="RMB04406.1"/>
    <property type="molecule type" value="Genomic_DNA"/>
</dbReference>
<gene>
    <name evidence="1" type="ORF">BXY39_2667</name>
</gene>
<name>A0A3M0CCC9_9PROT</name>